<accession>A0ABQ9D993</accession>
<dbReference type="InterPro" id="IPR023407">
    <property type="entry name" value="Ribosomal_eS27_Zn-bd_dom_sf"/>
</dbReference>
<name>A0ABQ9D993_9PASS</name>
<evidence type="ECO:0000313" key="5">
    <source>
        <dbReference type="Proteomes" id="UP001145742"/>
    </source>
</evidence>
<keyword evidence="5" id="KW-1185">Reference proteome</keyword>
<evidence type="ECO:0000256" key="2">
    <source>
        <dbReference type="ARBA" id="ARBA00022980"/>
    </source>
</evidence>
<evidence type="ECO:0000313" key="4">
    <source>
        <dbReference type="EMBL" id="KAJ7415919.1"/>
    </source>
</evidence>
<dbReference type="Proteomes" id="UP001145742">
    <property type="component" value="Unassembled WGS sequence"/>
</dbReference>
<keyword evidence="2" id="KW-0689">Ribosomal protein</keyword>
<reference evidence="4" key="1">
    <citation type="submission" date="2019-10" db="EMBL/GenBank/DDBJ databases">
        <authorList>
            <person name="Soares A.E.R."/>
            <person name="Aleixo A."/>
            <person name="Schneider P."/>
            <person name="Miyaki C.Y."/>
            <person name="Schneider M.P."/>
            <person name="Mello C."/>
            <person name="Vasconcelos A.T.R."/>
        </authorList>
    </citation>
    <scope>NUCLEOTIDE SEQUENCE</scope>
    <source>
        <tissue evidence="4">Muscle</tissue>
    </source>
</reference>
<keyword evidence="3" id="KW-0687">Ribonucleoprotein</keyword>
<organism evidence="4 5">
    <name type="scientific">Willisornis vidua</name>
    <name type="common">Xingu scale-backed antbird</name>
    <dbReference type="NCBI Taxonomy" id="1566151"/>
    <lineage>
        <taxon>Eukaryota</taxon>
        <taxon>Metazoa</taxon>
        <taxon>Chordata</taxon>
        <taxon>Craniata</taxon>
        <taxon>Vertebrata</taxon>
        <taxon>Euteleostomi</taxon>
        <taxon>Archelosauria</taxon>
        <taxon>Archosauria</taxon>
        <taxon>Dinosauria</taxon>
        <taxon>Saurischia</taxon>
        <taxon>Theropoda</taxon>
        <taxon>Coelurosauria</taxon>
        <taxon>Aves</taxon>
        <taxon>Neognathae</taxon>
        <taxon>Neoaves</taxon>
        <taxon>Telluraves</taxon>
        <taxon>Australaves</taxon>
        <taxon>Passeriformes</taxon>
        <taxon>Thamnophilidae</taxon>
        <taxon>Willisornis</taxon>
    </lineage>
</organism>
<comment type="caution">
    <text evidence="4">The sequence shown here is derived from an EMBL/GenBank/DDBJ whole genome shotgun (WGS) entry which is preliminary data.</text>
</comment>
<evidence type="ECO:0000256" key="1">
    <source>
        <dbReference type="ARBA" id="ARBA00022833"/>
    </source>
</evidence>
<sequence>MGPDCSVVPSDRMRSNGHKLNHKKFHLNTRKNFPLRMAEPGTAAQEGMESPLWRHQTHLDPFLCHLLQVTLPGQGVGLGESPEVCSNPGLSCNSSTSYGSRWTSKFHMSQLAKDLVHPSLEDEKRKHKKKRLVQSPNSYFMDVKCPDSRYLGSETSV</sequence>
<dbReference type="Gene3D" id="2.20.25.100">
    <property type="entry name" value="Zn-binding ribosomal proteins"/>
    <property type="match status" value="1"/>
</dbReference>
<dbReference type="InterPro" id="IPR000592">
    <property type="entry name" value="Ribosomal_eS27"/>
</dbReference>
<protein>
    <submittedName>
        <fullName evidence="4">Uncharacterized protein</fullName>
    </submittedName>
</protein>
<dbReference type="PANTHER" id="PTHR11594">
    <property type="entry name" value="40S RIBOSOMAL PROTEIN S27"/>
    <property type="match status" value="1"/>
</dbReference>
<dbReference type="EMBL" id="WHWB01033888">
    <property type="protein sequence ID" value="KAJ7415919.1"/>
    <property type="molecule type" value="Genomic_DNA"/>
</dbReference>
<gene>
    <name evidence="4" type="ORF">WISP_75303</name>
</gene>
<proteinExistence type="predicted"/>
<keyword evidence="1" id="KW-0862">Zinc</keyword>
<evidence type="ECO:0000256" key="3">
    <source>
        <dbReference type="ARBA" id="ARBA00023274"/>
    </source>
</evidence>